<keyword evidence="3" id="KW-1185">Reference proteome</keyword>
<dbReference type="KEGG" id="tfa:BW733_14045"/>
<organism evidence="2 3">
    <name type="scientific">Tessaracoccus flavescens</name>
    <dbReference type="NCBI Taxonomy" id="399497"/>
    <lineage>
        <taxon>Bacteria</taxon>
        <taxon>Bacillati</taxon>
        <taxon>Actinomycetota</taxon>
        <taxon>Actinomycetes</taxon>
        <taxon>Propionibacteriales</taxon>
        <taxon>Propionibacteriaceae</taxon>
        <taxon>Tessaracoccus</taxon>
    </lineage>
</organism>
<dbReference type="Gene3D" id="1.10.490.10">
    <property type="entry name" value="Globins"/>
    <property type="match status" value="1"/>
</dbReference>
<dbReference type="OrthoDB" id="187976at2"/>
<dbReference type="InterPro" id="IPR009050">
    <property type="entry name" value="Globin-like_sf"/>
</dbReference>
<evidence type="ECO:0000259" key="1">
    <source>
        <dbReference type="Pfam" id="PF11563"/>
    </source>
</evidence>
<dbReference type="STRING" id="399497.BW733_14045"/>
<dbReference type="GO" id="GO:0019825">
    <property type="term" value="F:oxygen binding"/>
    <property type="evidence" value="ECO:0007669"/>
    <property type="project" value="InterPro"/>
</dbReference>
<dbReference type="Pfam" id="PF11563">
    <property type="entry name" value="Protoglobin"/>
    <property type="match status" value="1"/>
</dbReference>
<dbReference type="InterPro" id="IPR012292">
    <property type="entry name" value="Globin/Proto"/>
</dbReference>
<dbReference type="SUPFAM" id="SSF46458">
    <property type="entry name" value="Globin-like"/>
    <property type="match status" value="1"/>
</dbReference>
<evidence type="ECO:0000313" key="3">
    <source>
        <dbReference type="Proteomes" id="UP000188235"/>
    </source>
</evidence>
<evidence type="ECO:0000313" key="2">
    <source>
        <dbReference type="EMBL" id="AQP51777.1"/>
    </source>
</evidence>
<sequence>METMHEIAREAINQVPPECRVLPEHTEVIARNADALLSLTPEVINGFYETVYGHAPTAAIFHEGERPMREESLTNWWERTVRGPIDENYWAWMSMVGLIHVIRRVTNPMMLSMTDFVAGYVSNNAHRLNLDPDEQRRLVDALRRLAGMTGSVITWGYDHAVSAALFEVAGMPEALLARLRDAEIKTALVDAREEVGNG</sequence>
<feature type="domain" description="Globin-sensor" evidence="1">
    <location>
        <begin position="24"/>
        <end position="146"/>
    </location>
</feature>
<gene>
    <name evidence="2" type="ORF">BW733_14045</name>
</gene>
<dbReference type="InterPro" id="IPR044398">
    <property type="entry name" value="Globin-sensor_dom"/>
</dbReference>
<dbReference type="EMBL" id="CP019607">
    <property type="protein sequence ID" value="AQP51777.1"/>
    <property type="molecule type" value="Genomic_DNA"/>
</dbReference>
<name>A0A1Q2D084_9ACTN</name>
<accession>A0A1Q2D084</accession>
<reference evidence="2 3" key="1">
    <citation type="journal article" date="2008" name="Int. J. Syst. Evol. Microbiol.">
        <title>Tessaracoccus flavescens sp. nov., isolated from marine sediment.</title>
        <authorList>
            <person name="Lee D.W."/>
            <person name="Lee S.D."/>
        </authorList>
    </citation>
    <scope>NUCLEOTIDE SEQUENCE [LARGE SCALE GENOMIC DNA]</scope>
    <source>
        <strain evidence="2 3">SST-39T</strain>
    </source>
</reference>
<protein>
    <recommendedName>
        <fullName evidence="1">Globin-sensor domain-containing protein</fullName>
    </recommendedName>
</protein>
<dbReference type="Proteomes" id="UP000188235">
    <property type="component" value="Chromosome"/>
</dbReference>
<proteinExistence type="predicted"/>
<dbReference type="GO" id="GO:0020037">
    <property type="term" value="F:heme binding"/>
    <property type="evidence" value="ECO:0007669"/>
    <property type="project" value="InterPro"/>
</dbReference>
<dbReference type="AlphaFoldDB" id="A0A1Q2D084"/>